<dbReference type="Gene3D" id="3.40.50.150">
    <property type="entry name" value="Vaccinia Virus protein VP39"/>
    <property type="match status" value="1"/>
</dbReference>
<evidence type="ECO:0000259" key="1">
    <source>
        <dbReference type="Pfam" id="PF05050"/>
    </source>
</evidence>
<organism evidence="2 3">
    <name type="scientific">Sphingomicrobium lutaoense</name>
    <dbReference type="NCBI Taxonomy" id="515949"/>
    <lineage>
        <taxon>Bacteria</taxon>
        <taxon>Pseudomonadati</taxon>
        <taxon>Pseudomonadota</taxon>
        <taxon>Alphaproteobacteria</taxon>
        <taxon>Sphingomonadales</taxon>
        <taxon>Sphingomonadaceae</taxon>
        <taxon>Sphingomicrobium</taxon>
    </lineage>
</organism>
<protein>
    <submittedName>
        <fullName evidence="2">FkbM family methyltransferase</fullName>
    </submittedName>
</protein>
<dbReference type="NCBIfam" id="TIGR01444">
    <property type="entry name" value="fkbM_fam"/>
    <property type="match status" value="1"/>
</dbReference>
<dbReference type="SUPFAM" id="SSF53335">
    <property type="entry name" value="S-adenosyl-L-methionine-dependent methyltransferases"/>
    <property type="match status" value="1"/>
</dbReference>
<dbReference type="GO" id="GO:0008171">
    <property type="term" value="F:O-methyltransferase activity"/>
    <property type="evidence" value="ECO:0007669"/>
    <property type="project" value="TreeGrafter"/>
</dbReference>
<dbReference type="PANTHER" id="PTHR36973">
    <property type="entry name" value="SLL1456 PROTEIN-RELATED"/>
    <property type="match status" value="1"/>
</dbReference>
<accession>A0A839YUL9</accession>
<evidence type="ECO:0000313" key="2">
    <source>
        <dbReference type="EMBL" id="MBB3763931.1"/>
    </source>
</evidence>
<gene>
    <name evidence="2" type="ORF">FHS50_000954</name>
</gene>
<keyword evidence="2" id="KW-0489">Methyltransferase</keyword>
<dbReference type="AlphaFoldDB" id="A0A839YUL9"/>
<keyword evidence="3" id="KW-1185">Reference proteome</keyword>
<reference evidence="2 3" key="1">
    <citation type="submission" date="2020-08" db="EMBL/GenBank/DDBJ databases">
        <title>Genomic Encyclopedia of Type Strains, Phase IV (KMG-IV): sequencing the most valuable type-strain genomes for metagenomic binning, comparative biology and taxonomic classification.</title>
        <authorList>
            <person name="Goeker M."/>
        </authorList>
    </citation>
    <scope>NUCLEOTIDE SEQUENCE [LARGE SCALE GENOMIC DNA]</scope>
    <source>
        <strain evidence="2 3">DSM 24194</strain>
    </source>
</reference>
<dbReference type="InterPro" id="IPR053188">
    <property type="entry name" value="FkbM_Methyltransferase"/>
</dbReference>
<dbReference type="PANTHER" id="PTHR36973:SF4">
    <property type="entry name" value="NODULATION PROTEIN"/>
    <property type="match status" value="1"/>
</dbReference>
<feature type="domain" description="Methyltransferase FkbM" evidence="1">
    <location>
        <begin position="43"/>
        <end position="186"/>
    </location>
</feature>
<dbReference type="RefSeq" id="WP_183933232.1">
    <property type="nucleotide sequence ID" value="NZ_JACICF010000001.1"/>
</dbReference>
<dbReference type="EMBL" id="JACICF010000001">
    <property type="protein sequence ID" value="MBB3763931.1"/>
    <property type="molecule type" value="Genomic_DNA"/>
</dbReference>
<dbReference type="Pfam" id="PF05050">
    <property type="entry name" value="Methyltransf_21"/>
    <property type="match status" value="1"/>
</dbReference>
<dbReference type="InterPro" id="IPR006342">
    <property type="entry name" value="FkbM_mtfrase"/>
</dbReference>
<proteinExistence type="predicted"/>
<sequence>MSDRWIKSLKGPAAALPDDFRICIVDAGSVGGLHRRWHQLRPWLDRIGFDPLDERADDPSIYKTLLGDREGEATLHITRRETMSSTLRPDRNFFSPFWKKPDHVEIVRELTAPMARLDDLLEGRSRQPQAIKIDVQGGEMAILKGASRILRDSLILAEVECSFAARYEGQATIDEVIAHMRGHGFIPAAIGRIKNYRYRNSHGVDDASLGGGIRAGRLGFCDMVFLRDPESLWSRIAEGKDDPLAAIMLLLVYGKADIAAATFDRSEDQLPDKAREALRRFFKSLQGNGGLRQRIHWAIDQLSRGV</sequence>
<comment type="caution">
    <text evidence="2">The sequence shown here is derived from an EMBL/GenBank/DDBJ whole genome shotgun (WGS) entry which is preliminary data.</text>
</comment>
<dbReference type="InterPro" id="IPR029063">
    <property type="entry name" value="SAM-dependent_MTases_sf"/>
</dbReference>
<keyword evidence="2" id="KW-0808">Transferase</keyword>
<evidence type="ECO:0000313" key="3">
    <source>
        <dbReference type="Proteomes" id="UP000578569"/>
    </source>
</evidence>
<name>A0A839YUL9_9SPHN</name>
<dbReference type="GO" id="GO:0032259">
    <property type="term" value="P:methylation"/>
    <property type="evidence" value="ECO:0007669"/>
    <property type="project" value="UniProtKB-KW"/>
</dbReference>
<dbReference type="Proteomes" id="UP000578569">
    <property type="component" value="Unassembled WGS sequence"/>
</dbReference>